<dbReference type="Gene3D" id="2.40.50.430">
    <property type="match status" value="1"/>
</dbReference>
<dbReference type="InterPro" id="IPR007185">
    <property type="entry name" value="DNA_pol_a/d/e_bsu"/>
</dbReference>
<dbReference type="InterPro" id="IPR024826">
    <property type="entry name" value="DNA_pol_delta/II_ssu"/>
</dbReference>
<proteinExistence type="inferred from homology"/>
<sequence length="458" mass="51646">MARVQCSYKPENGRFILECDFSKQYHHYYRKRLEKIRPFLQSNSRKKWDPAIPICTLSEVASCDSDTCIVIGTIFKRMKLQPSVIDELSKGNFDISSERYLGHYTSQDDTLTLEDHEESVQLVGKIDPKKFVTGVTVALLGSLTDDGGRFLVDDVCFAEPSHHGFLDSTSSLSSRHSDKEASTEPVYLLVVSSLGFHHEMSKKSKLTRSLQDMIDFIWGGGKFSEDARSSRVARVLVVGDSLHADRFSSLDEESNETDKDEITRKIKQSRQVKPYSESVQATKHMDDFFAQLSKTIDVDVIPGQTDPSTHLLPQQPFHPCMFPKSSIFPTFNCTTNPHHAIYNDVEILATAGQNIDIISKFSGISDPIEIMKCHLQWGNSAPSAPDNLYSVPYEDEDPFIIESTPNIYIAGCQESFNVDFYEQNGAKTLLLTIPEFHKTLNCVLVDLESMKPQLLSFE</sequence>
<accession>A0A6G1SJL6</accession>
<protein>
    <submittedName>
        <fullName evidence="5">DNA polymerase delta subunit 2</fullName>
    </submittedName>
</protein>
<keyword evidence="2" id="KW-0235">DNA replication</keyword>
<reference evidence="5" key="1">
    <citation type="submission" date="2018-10" db="EMBL/GenBank/DDBJ databases">
        <title>Transcriptome assembly of Aceria tosichella (Wheat curl mite) Type 2.</title>
        <authorList>
            <person name="Scully E.D."/>
            <person name="Geib S.M."/>
            <person name="Palmer N.A."/>
            <person name="Gupta A.K."/>
            <person name="Sarath G."/>
            <person name="Tatineni S."/>
        </authorList>
    </citation>
    <scope>NUCLEOTIDE SEQUENCE</scope>
    <source>
        <strain evidence="5">LincolnNE</strain>
    </source>
</reference>
<dbReference type="Pfam" id="PF04042">
    <property type="entry name" value="DNA_pol_E_B"/>
    <property type="match status" value="1"/>
</dbReference>
<dbReference type="GO" id="GO:0006271">
    <property type="term" value="P:DNA strand elongation involved in DNA replication"/>
    <property type="evidence" value="ECO:0007669"/>
    <property type="project" value="TreeGrafter"/>
</dbReference>
<comment type="similarity">
    <text evidence="1">Belongs to the DNA polymerase delta/II small subunit family.</text>
</comment>
<dbReference type="GO" id="GO:0043625">
    <property type="term" value="C:delta DNA polymerase complex"/>
    <property type="evidence" value="ECO:0007669"/>
    <property type="project" value="TreeGrafter"/>
</dbReference>
<feature type="domain" description="DNA polymerase alpha/delta/epsilon subunit B" evidence="3">
    <location>
        <begin position="209"/>
        <end position="416"/>
    </location>
</feature>
<dbReference type="EMBL" id="GGYP01005329">
    <property type="protein sequence ID" value="MDE50100.1"/>
    <property type="molecule type" value="Transcribed_RNA"/>
</dbReference>
<dbReference type="PANTHER" id="PTHR10416">
    <property type="entry name" value="DNA POLYMERASE DELTA SUBUNIT 2"/>
    <property type="match status" value="1"/>
</dbReference>
<evidence type="ECO:0000259" key="3">
    <source>
        <dbReference type="Pfam" id="PF04042"/>
    </source>
</evidence>
<organism evidence="5">
    <name type="scientific">Aceria tosichella</name>
    <name type="common">wheat curl mite</name>
    <dbReference type="NCBI Taxonomy" id="561515"/>
    <lineage>
        <taxon>Eukaryota</taxon>
        <taxon>Metazoa</taxon>
        <taxon>Ecdysozoa</taxon>
        <taxon>Arthropoda</taxon>
        <taxon>Chelicerata</taxon>
        <taxon>Arachnida</taxon>
        <taxon>Acari</taxon>
        <taxon>Acariformes</taxon>
        <taxon>Trombidiformes</taxon>
        <taxon>Prostigmata</taxon>
        <taxon>Eupodina</taxon>
        <taxon>Eriophyoidea</taxon>
        <taxon>Eriophyidae</taxon>
        <taxon>Eriophyinae</taxon>
        <taxon>Aceriini</taxon>
        <taxon>Aceria</taxon>
    </lineage>
</organism>
<feature type="domain" description="DNA polymerase delta subunit OB-fold" evidence="4">
    <location>
        <begin position="24"/>
        <end position="155"/>
    </location>
</feature>
<dbReference type="PANTHER" id="PTHR10416:SF0">
    <property type="entry name" value="DNA POLYMERASE DELTA SUBUNIT 2"/>
    <property type="match status" value="1"/>
</dbReference>
<dbReference type="AlphaFoldDB" id="A0A6G1SJL6"/>
<gene>
    <name evidence="5" type="primary">pold2</name>
    <name evidence="5" type="ORF">g.11793</name>
</gene>
<dbReference type="Gene3D" id="3.60.21.50">
    <property type="match status" value="1"/>
</dbReference>
<name>A0A6G1SJL6_9ACAR</name>
<evidence type="ECO:0000313" key="5">
    <source>
        <dbReference type="EMBL" id="MDE50100.1"/>
    </source>
</evidence>
<dbReference type="Pfam" id="PF18018">
    <property type="entry name" value="DNA_pol_D_N"/>
    <property type="match status" value="1"/>
</dbReference>
<evidence type="ECO:0000256" key="2">
    <source>
        <dbReference type="ARBA" id="ARBA00022705"/>
    </source>
</evidence>
<evidence type="ECO:0000256" key="1">
    <source>
        <dbReference type="ARBA" id="ARBA00006035"/>
    </source>
</evidence>
<dbReference type="GO" id="GO:0003677">
    <property type="term" value="F:DNA binding"/>
    <property type="evidence" value="ECO:0007669"/>
    <property type="project" value="InterPro"/>
</dbReference>
<evidence type="ECO:0000259" key="4">
    <source>
        <dbReference type="Pfam" id="PF18018"/>
    </source>
</evidence>
<dbReference type="InterPro" id="IPR040663">
    <property type="entry name" value="DNA_pol_D_N"/>
</dbReference>